<protein>
    <submittedName>
        <fullName evidence="2">Uncharacterized protein</fullName>
    </submittedName>
</protein>
<dbReference type="RefSeq" id="WP_345724978.1">
    <property type="nucleotide sequence ID" value="NZ_BAABRU010000049.1"/>
</dbReference>
<dbReference type="EMBL" id="BAABRU010000049">
    <property type="protein sequence ID" value="GAA5531425.1"/>
    <property type="molecule type" value="Genomic_DNA"/>
</dbReference>
<keyword evidence="3" id="KW-1185">Reference proteome</keyword>
<keyword evidence="1" id="KW-0472">Membrane</keyword>
<name>A0ABP9X7R3_9CHLR</name>
<sequence>MSEKTEGRTDGVGGLIFGFFAAAVVLAFFALPAAVLMLGCIKLVKERKALAGSLALIGLALFVLVYVEPFKAEFKAFDRHRRMKARNVSSTVKQMTTEQTDY</sequence>
<gene>
    <name evidence="2" type="ORF">Hgul01_05250</name>
</gene>
<reference evidence="2 3" key="1">
    <citation type="submission" date="2024-02" db="EMBL/GenBank/DDBJ databases">
        <title>Herpetosiphon gulosus NBRC 112829.</title>
        <authorList>
            <person name="Ichikawa N."/>
            <person name="Katano-Makiyama Y."/>
            <person name="Hidaka K."/>
        </authorList>
    </citation>
    <scope>NUCLEOTIDE SEQUENCE [LARGE SCALE GENOMIC DNA]</scope>
    <source>
        <strain evidence="2 3">NBRC 112829</strain>
    </source>
</reference>
<feature type="transmembrane region" description="Helical" evidence="1">
    <location>
        <begin position="49"/>
        <end position="67"/>
    </location>
</feature>
<organism evidence="2 3">
    <name type="scientific">Herpetosiphon gulosus</name>
    <dbReference type="NCBI Taxonomy" id="1973496"/>
    <lineage>
        <taxon>Bacteria</taxon>
        <taxon>Bacillati</taxon>
        <taxon>Chloroflexota</taxon>
        <taxon>Chloroflexia</taxon>
        <taxon>Herpetosiphonales</taxon>
        <taxon>Herpetosiphonaceae</taxon>
        <taxon>Herpetosiphon</taxon>
    </lineage>
</organism>
<keyword evidence="1" id="KW-0812">Transmembrane</keyword>
<evidence type="ECO:0000313" key="3">
    <source>
        <dbReference type="Proteomes" id="UP001428290"/>
    </source>
</evidence>
<evidence type="ECO:0000256" key="1">
    <source>
        <dbReference type="SAM" id="Phobius"/>
    </source>
</evidence>
<keyword evidence="1" id="KW-1133">Transmembrane helix</keyword>
<feature type="transmembrane region" description="Helical" evidence="1">
    <location>
        <begin position="12"/>
        <end position="37"/>
    </location>
</feature>
<comment type="caution">
    <text evidence="2">The sequence shown here is derived from an EMBL/GenBank/DDBJ whole genome shotgun (WGS) entry which is preliminary data.</text>
</comment>
<accession>A0ABP9X7R3</accession>
<dbReference type="Proteomes" id="UP001428290">
    <property type="component" value="Unassembled WGS sequence"/>
</dbReference>
<proteinExistence type="predicted"/>
<evidence type="ECO:0000313" key="2">
    <source>
        <dbReference type="EMBL" id="GAA5531425.1"/>
    </source>
</evidence>